<comment type="caution">
    <text evidence="2">The sequence shown here is derived from an EMBL/GenBank/DDBJ whole genome shotgun (WGS) entry which is preliminary data.</text>
</comment>
<sequence>MLVLASADSSASAHQVQLQQLLLQDVLQRYRATRLGGDFDTTALAPKAIETEQEPCRYGGRQTITYYDKDGDEETGHPGDYLEVRYDSCKDFSNTLYDGFIRLEVKSVRAVSATNVSAVFDISSDLRLRVDSQNALLKGTMSWDVDFTRRGWDDDILTGQFKISSDHMSLKLDSQSIVYTNYLYRMDTQDGLLNWQFDLTERVALNGKTFDVATEQRFAVRDGACPLPHAGAAIITGAASRMRVTMRQDMTTLLEIDENGDGVFDKTKIVSTPEVFERDCWRFGPRVHRGNGLGGGGPSAAARIRAGSPPNPATPAPCRCAPR</sequence>
<protein>
    <submittedName>
        <fullName evidence="2">Uncharacterized protein</fullName>
    </submittedName>
</protein>
<dbReference type="EMBL" id="VJON01000003">
    <property type="protein sequence ID" value="TSE35955.1"/>
    <property type="molecule type" value="Genomic_DNA"/>
</dbReference>
<organism evidence="2 3">
    <name type="scientific">Tepidimonas charontis</name>
    <dbReference type="NCBI Taxonomy" id="2267262"/>
    <lineage>
        <taxon>Bacteria</taxon>
        <taxon>Pseudomonadati</taxon>
        <taxon>Pseudomonadota</taxon>
        <taxon>Betaproteobacteria</taxon>
        <taxon>Burkholderiales</taxon>
        <taxon>Tepidimonas</taxon>
    </lineage>
</organism>
<name>A0A554XJF7_9BURK</name>
<feature type="region of interest" description="Disordered" evidence="1">
    <location>
        <begin position="291"/>
        <end position="323"/>
    </location>
</feature>
<evidence type="ECO:0000256" key="1">
    <source>
        <dbReference type="SAM" id="MobiDB-lite"/>
    </source>
</evidence>
<accession>A0A554XJF7</accession>
<dbReference type="Proteomes" id="UP000318294">
    <property type="component" value="Unassembled WGS sequence"/>
</dbReference>
<evidence type="ECO:0000313" key="2">
    <source>
        <dbReference type="EMBL" id="TSE35955.1"/>
    </source>
</evidence>
<evidence type="ECO:0000313" key="3">
    <source>
        <dbReference type="Proteomes" id="UP000318294"/>
    </source>
</evidence>
<dbReference type="AlphaFoldDB" id="A0A554XJF7"/>
<proteinExistence type="predicted"/>
<reference evidence="2 3" key="1">
    <citation type="submission" date="2019-07" db="EMBL/GenBank/DDBJ databases">
        <title>Tepidimonas charontis SPSP-6 draft genome.</title>
        <authorList>
            <person name="Da Costa M.S."/>
            <person name="Froufe H.J.C."/>
            <person name="Egas C."/>
            <person name="Albuquerque L."/>
        </authorList>
    </citation>
    <scope>NUCLEOTIDE SEQUENCE [LARGE SCALE GENOMIC DNA]</scope>
    <source>
        <strain evidence="2 3">SPSP-6</strain>
    </source>
</reference>
<keyword evidence="3" id="KW-1185">Reference proteome</keyword>
<gene>
    <name evidence="2" type="ORF">Tchar_00310</name>
</gene>